<dbReference type="EMBL" id="CP012747">
    <property type="protein sequence ID" value="ALL67686.1"/>
    <property type="molecule type" value="Genomic_DNA"/>
</dbReference>
<protein>
    <recommendedName>
        <fullName evidence="3">Transcriptional regulator</fullName>
    </recommendedName>
</protein>
<gene>
    <name evidence="1" type="ORF">K788_0006367</name>
</gene>
<organism evidence="1 2">
    <name type="scientific">Paraburkholderia caribensis MBA4</name>
    <dbReference type="NCBI Taxonomy" id="1323664"/>
    <lineage>
        <taxon>Bacteria</taxon>
        <taxon>Pseudomonadati</taxon>
        <taxon>Pseudomonadota</taxon>
        <taxon>Betaproteobacteria</taxon>
        <taxon>Burkholderiales</taxon>
        <taxon>Burkholderiaceae</taxon>
        <taxon>Paraburkholderia</taxon>
    </lineage>
</organism>
<dbReference type="AlphaFoldDB" id="A0A0P0RGR3"/>
<evidence type="ECO:0000313" key="1">
    <source>
        <dbReference type="EMBL" id="ALL67686.1"/>
    </source>
</evidence>
<dbReference type="RefSeq" id="WP_035999855.1">
    <property type="nucleotide sequence ID" value="NZ_CP012747.1"/>
</dbReference>
<accession>A0A0P0RGR3</accession>
<dbReference type="GeneID" id="69971480"/>
<dbReference type="KEGG" id="bcai:K788_0006367"/>
<reference evidence="1 2" key="1">
    <citation type="journal article" date="2014" name="Genome Announc.">
        <title>Draft Genome Sequence of the Haloacid-Degrading Burkholderia caribensis Strain MBA4.</title>
        <authorList>
            <person name="Pan Y."/>
            <person name="Kong K.F."/>
            <person name="Tsang J.S."/>
        </authorList>
    </citation>
    <scope>NUCLEOTIDE SEQUENCE [LARGE SCALE GENOMIC DNA]</scope>
    <source>
        <strain evidence="1 2">MBA4</strain>
    </source>
</reference>
<sequence length="72" mass="8256">MHFDYKGFHIDCRARHDEDGHYVAQAKLTRGATANTPAEVHQSGDIDSFVDESDAMTCARTWAIEWIDENWD</sequence>
<evidence type="ECO:0000313" key="2">
    <source>
        <dbReference type="Proteomes" id="UP000019146"/>
    </source>
</evidence>
<proteinExistence type="predicted"/>
<name>A0A0P0RGR3_9BURK</name>
<dbReference type="Proteomes" id="UP000019146">
    <property type="component" value="Chromosome 2"/>
</dbReference>
<evidence type="ECO:0008006" key="3">
    <source>
        <dbReference type="Google" id="ProtNLM"/>
    </source>
</evidence>